<dbReference type="PANTHER" id="PTHR11742">
    <property type="entry name" value="MANNOSYL-OLIGOSACCHARIDE ALPHA-1,2-MANNOSIDASE-RELATED"/>
    <property type="match status" value="1"/>
</dbReference>
<dbReference type="EMBL" id="ONZP01000080">
    <property type="protein sequence ID" value="SPJ72823.1"/>
    <property type="molecule type" value="Genomic_DNA"/>
</dbReference>
<dbReference type="Proteomes" id="UP001187734">
    <property type="component" value="Unassembled WGS sequence"/>
</dbReference>
<dbReference type="InterPro" id="IPR050749">
    <property type="entry name" value="Glycosyl_Hydrolase_47"/>
</dbReference>
<accession>A0AAE8SEH9</accession>
<feature type="compositionally biased region" description="Basic residues" evidence="1">
    <location>
        <begin position="82"/>
        <end position="94"/>
    </location>
</feature>
<dbReference type="Gene3D" id="1.50.10.10">
    <property type="match status" value="1"/>
</dbReference>
<dbReference type="InterPro" id="IPR036026">
    <property type="entry name" value="Seven-hairpin_glycosidases"/>
</dbReference>
<evidence type="ECO:0000313" key="3">
    <source>
        <dbReference type="Proteomes" id="UP001187734"/>
    </source>
</evidence>
<dbReference type="GO" id="GO:0005783">
    <property type="term" value="C:endoplasmic reticulum"/>
    <property type="evidence" value="ECO:0007669"/>
    <property type="project" value="TreeGrafter"/>
</dbReference>
<protein>
    <submittedName>
        <fullName evidence="2">Uncharacterized protein</fullName>
    </submittedName>
</protein>
<dbReference type="GO" id="GO:0005975">
    <property type="term" value="P:carbohydrate metabolic process"/>
    <property type="evidence" value="ECO:0007669"/>
    <property type="project" value="InterPro"/>
</dbReference>
<dbReference type="GO" id="GO:0005509">
    <property type="term" value="F:calcium ion binding"/>
    <property type="evidence" value="ECO:0007669"/>
    <property type="project" value="InterPro"/>
</dbReference>
<organism evidence="2 3">
    <name type="scientific">Fusarium torulosum</name>
    <dbReference type="NCBI Taxonomy" id="33205"/>
    <lineage>
        <taxon>Eukaryota</taxon>
        <taxon>Fungi</taxon>
        <taxon>Dikarya</taxon>
        <taxon>Ascomycota</taxon>
        <taxon>Pezizomycotina</taxon>
        <taxon>Sordariomycetes</taxon>
        <taxon>Hypocreomycetidae</taxon>
        <taxon>Hypocreales</taxon>
        <taxon>Nectriaceae</taxon>
        <taxon>Fusarium</taxon>
    </lineage>
</organism>
<comment type="caution">
    <text evidence="2">The sequence shown here is derived from an EMBL/GenBank/DDBJ whole genome shotgun (WGS) entry which is preliminary data.</text>
</comment>
<keyword evidence="3" id="KW-1185">Reference proteome</keyword>
<proteinExistence type="predicted"/>
<dbReference type="GO" id="GO:0016020">
    <property type="term" value="C:membrane"/>
    <property type="evidence" value="ECO:0007669"/>
    <property type="project" value="InterPro"/>
</dbReference>
<gene>
    <name evidence="2" type="ORF">FTOL_02552</name>
</gene>
<name>A0AAE8SEH9_9HYPO</name>
<dbReference type="SUPFAM" id="SSF48225">
    <property type="entry name" value="Seven-hairpin glycosidases"/>
    <property type="match status" value="1"/>
</dbReference>
<evidence type="ECO:0000313" key="2">
    <source>
        <dbReference type="EMBL" id="SPJ72823.1"/>
    </source>
</evidence>
<dbReference type="AlphaFoldDB" id="A0AAE8SEH9"/>
<dbReference type="GO" id="GO:0004571">
    <property type="term" value="F:mannosyl-oligosaccharide 1,2-alpha-mannosidase activity"/>
    <property type="evidence" value="ECO:0007669"/>
    <property type="project" value="InterPro"/>
</dbReference>
<reference evidence="2" key="1">
    <citation type="submission" date="2018-03" db="EMBL/GenBank/DDBJ databases">
        <authorList>
            <person name="Guldener U."/>
        </authorList>
    </citation>
    <scope>NUCLEOTIDE SEQUENCE</scope>
</reference>
<feature type="region of interest" description="Disordered" evidence="1">
    <location>
        <begin position="59"/>
        <end position="94"/>
    </location>
</feature>
<evidence type="ECO:0000256" key="1">
    <source>
        <dbReference type="SAM" id="MobiDB-lite"/>
    </source>
</evidence>
<dbReference type="InterPro" id="IPR012341">
    <property type="entry name" value="6hp_glycosidase-like_sf"/>
</dbReference>
<sequence length="128" mass="14869">MLCLSPRSLRKRRTVLVAAVVGLLLFWHLSSSPGSAPKNRLQFKPSSFDWSTQRQFYPPSNIKPLPTEKPRKLPQVQANNGKFKHTSATKSRQKAVRDEFIRSYRSYKQYAWMKDELMPISIKGKDNF</sequence>
<dbReference type="PANTHER" id="PTHR11742:SF89">
    <property type="entry name" value="ALPHA-1,2-MANNOSIDASE"/>
    <property type="match status" value="1"/>
</dbReference>